<evidence type="ECO:0000313" key="3">
    <source>
        <dbReference type="Proteomes" id="UP000555564"/>
    </source>
</evidence>
<name>A0A7X0IHU7_9ACTN</name>
<sequence length="38" mass="4161">MGKHDGEEPAHKPVDKPKPSSDGSRPDDPGKHEKPDEK</sequence>
<comment type="caution">
    <text evidence="2">The sequence shown here is derived from an EMBL/GenBank/DDBJ whole genome shotgun (WGS) entry which is preliminary data.</text>
</comment>
<keyword evidence="3" id="KW-1185">Reference proteome</keyword>
<evidence type="ECO:0000256" key="1">
    <source>
        <dbReference type="SAM" id="MobiDB-lite"/>
    </source>
</evidence>
<organism evidence="2 3">
    <name type="scientific">Sphaerisporangium rubeum</name>
    <dbReference type="NCBI Taxonomy" id="321317"/>
    <lineage>
        <taxon>Bacteria</taxon>
        <taxon>Bacillati</taxon>
        <taxon>Actinomycetota</taxon>
        <taxon>Actinomycetes</taxon>
        <taxon>Streptosporangiales</taxon>
        <taxon>Streptosporangiaceae</taxon>
        <taxon>Sphaerisporangium</taxon>
    </lineage>
</organism>
<evidence type="ECO:0000313" key="2">
    <source>
        <dbReference type="EMBL" id="MBB6475514.1"/>
    </source>
</evidence>
<accession>A0A7X0IHU7</accession>
<dbReference type="AlphaFoldDB" id="A0A7X0IHU7"/>
<reference evidence="2 3" key="1">
    <citation type="submission" date="2020-08" db="EMBL/GenBank/DDBJ databases">
        <title>Sequencing the genomes of 1000 actinobacteria strains.</title>
        <authorList>
            <person name="Klenk H.-P."/>
        </authorList>
    </citation>
    <scope>NUCLEOTIDE SEQUENCE [LARGE SCALE GENOMIC DNA]</scope>
    <source>
        <strain evidence="2 3">DSM 44936</strain>
    </source>
</reference>
<dbReference type="Proteomes" id="UP000555564">
    <property type="component" value="Unassembled WGS sequence"/>
</dbReference>
<gene>
    <name evidence="2" type="ORF">BJ992_004945</name>
</gene>
<feature type="region of interest" description="Disordered" evidence="1">
    <location>
        <begin position="1"/>
        <end position="38"/>
    </location>
</feature>
<proteinExistence type="predicted"/>
<dbReference type="EMBL" id="JACHIU010000001">
    <property type="protein sequence ID" value="MBB6475514.1"/>
    <property type="molecule type" value="Genomic_DNA"/>
</dbReference>
<protein>
    <submittedName>
        <fullName evidence="2">Uncharacterized protein</fullName>
    </submittedName>
</protein>